<evidence type="ECO:0000259" key="2">
    <source>
        <dbReference type="Pfam" id="PF25033"/>
    </source>
</evidence>
<feature type="region of interest" description="Disordered" evidence="1">
    <location>
        <begin position="137"/>
        <end position="161"/>
    </location>
</feature>
<evidence type="ECO:0000313" key="4">
    <source>
        <dbReference type="Proteomes" id="UP000694392"/>
    </source>
</evidence>
<reference evidence="3" key="2">
    <citation type="submission" date="2025-09" db="UniProtKB">
        <authorList>
            <consortium name="Ensembl"/>
        </authorList>
    </citation>
    <scope>IDENTIFICATION</scope>
</reference>
<dbReference type="GO" id="GO:0045053">
    <property type="term" value="P:protein retention in Golgi apparatus"/>
    <property type="evidence" value="ECO:0007669"/>
    <property type="project" value="TreeGrafter"/>
</dbReference>
<dbReference type="InterPro" id="IPR056747">
    <property type="entry name" value="VPS13-like_M"/>
</dbReference>
<sequence length="207" mass="23090">MELNIDIKAPVVIIPQSAVSTDVLVADFGLITIKNEFSLVKPKARYNLPPVIDNITVKLSELKLYRSCFERDSLQNEIQLLQPINLEVNVERNLAAAWFGEIPDFRILGRLKPMNLILSQEDLTTILRTLNENLLDGSVAPPPLPEERESNSSHSEVVSTSQRSAGMTVVTSAVVEMHSSVKTKTTLKLDFRFDSLTLVLYSPNSNQ</sequence>
<dbReference type="GO" id="GO:0006914">
    <property type="term" value="P:autophagy"/>
    <property type="evidence" value="ECO:0007669"/>
    <property type="project" value="TreeGrafter"/>
</dbReference>
<dbReference type="PANTHER" id="PTHR16166:SF22">
    <property type="entry name" value="INTERMEMBRANE LIPID TRANSFER PROTEIN VPS13A"/>
    <property type="match status" value="1"/>
</dbReference>
<feature type="compositionally biased region" description="Low complexity" evidence="1">
    <location>
        <begin position="152"/>
        <end position="161"/>
    </location>
</feature>
<dbReference type="GO" id="GO:0006623">
    <property type="term" value="P:protein targeting to vacuole"/>
    <property type="evidence" value="ECO:0007669"/>
    <property type="project" value="TreeGrafter"/>
</dbReference>
<proteinExistence type="predicted"/>
<dbReference type="Pfam" id="PF25033">
    <property type="entry name" value="VPS13_M"/>
    <property type="match status" value="1"/>
</dbReference>
<evidence type="ECO:0000313" key="3">
    <source>
        <dbReference type="Ensembl" id="ENSSPUP00000019958.1"/>
    </source>
</evidence>
<dbReference type="Proteomes" id="UP000694392">
    <property type="component" value="Unplaced"/>
</dbReference>
<dbReference type="Ensembl" id="ENSSPUT00000021257.1">
    <property type="protein sequence ID" value="ENSSPUP00000019958.1"/>
    <property type="gene ID" value="ENSSPUG00000015353.1"/>
</dbReference>
<organism evidence="3 4">
    <name type="scientific">Sphenodon punctatus</name>
    <name type="common">Tuatara</name>
    <name type="synonym">Hatteria punctata</name>
    <dbReference type="NCBI Taxonomy" id="8508"/>
    <lineage>
        <taxon>Eukaryota</taxon>
        <taxon>Metazoa</taxon>
        <taxon>Chordata</taxon>
        <taxon>Craniata</taxon>
        <taxon>Vertebrata</taxon>
        <taxon>Euteleostomi</taxon>
        <taxon>Lepidosauria</taxon>
        <taxon>Sphenodontia</taxon>
        <taxon>Sphenodontidae</taxon>
        <taxon>Sphenodon</taxon>
    </lineage>
</organism>
<feature type="domain" description="VPS13-like middle region" evidence="2">
    <location>
        <begin position="1"/>
        <end position="205"/>
    </location>
</feature>
<keyword evidence="4" id="KW-1185">Reference proteome</keyword>
<evidence type="ECO:0000256" key="1">
    <source>
        <dbReference type="SAM" id="MobiDB-lite"/>
    </source>
</evidence>
<accession>A0A8D0LA51</accession>
<dbReference type="AlphaFoldDB" id="A0A8D0LA51"/>
<dbReference type="InterPro" id="IPR026847">
    <property type="entry name" value="VPS13"/>
</dbReference>
<name>A0A8D0LA51_SPHPU</name>
<reference evidence="3" key="1">
    <citation type="submission" date="2025-08" db="UniProtKB">
        <authorList>
            <consortium name="Ensembl"/>
        </authorList>
    </citation>
    <scope>IDENTIFICATION</scope>
</reference>
<protein>
    <recommendedName>
        <fullName evidence="2">VPS13-like middle region domain-containing protein</fullName>
    </recommendedName>
</protein>
<dbReference type="GeneTree" id="ENSGT00950000183083"/>
<dbReference type="PANTHER" id="PTHR16166">
    <property type="entry name" value="VACUOLAR PROTEIN SORTING-ASSOCIATED PROTEIN VPS13"/>
    <property type="match status" value="1"/>
</dbReference>